<name>A0A2A5RIN1_9LACT</name>
<keyword evidence="1" id="KW-0472">Membrane</keyword>
<dbReference type="EMBL" id="JXJU01000017">
    <property type="protein sequence ID" value="PCR98910.1"/>
    <property type="molecule type" value="Genomic_DNA"/>
</dbReference>
<reference evidence="2 3" key="1">
    <citation type="submission" date="2014-12" db="EMBL/GenBank/DDBJ databases">
        <title>Draft genome sequences of 10 type strains of Lactococcus.</title>
        <authorList>
            <person name="Sun Z."/>
            <person name="Zhong Z."/>
            <person name="Liu W."/>
            <person name="Zhang W."/>
            <person name="Zhang H."/>
        </authorList>
    </citation>
    <scope>NUCLEOTIDE SEQUENCE [LARGE SCALE GENOMIC DNA]</scope>
    <source>
        <strain evidence="2 3">JCM 16395</strain>
    </source>
</reference>
<dbReference type="SUPFAM" id="SSF48371">
    <property type="entry name" value="ARM repeat"/>
    <property type="match status" value="1"/>
</dbReference>
<dbReference type="InterPro" id="IPR016024">
    <property type="entry name" value="ARM-type_fold"/>
</dbReference>
<dbReference type="InterPro" id="IPR011989">
    <property type="entry name" value="ARM-like"/>
</dbReference>
<gene>
    <name evidence="2" type="ORF">RT41_GL000598</name>
</gene>
<accession>A0A2A5RIN1</accession>
<feature type="transmembrane region" description="Helical" evidence="1">
    <location>
        <begin position="465"/>
        <end position="488"/>
    </location>
</feature>
<feature type="transmembrane region" description="Helical" evidence="1">
    <location>
        <begin position="572"/>
        <end position="595"/>
    </location>
</feature>
<evidence type="ECO:0000313" key="3">
    <source>
        <dbReference type="Proteomes" id="UP000218181"/>
    </source>
</evidence>
<dbReference type="Gene3D" id="1.25.10.10">
    <property type="entry name" value="Leucine-rich Repeat Variant"/>
    <property type="match status" value="1"/>
</dbReference>
<keyword evidence="1" id="KW-0812">Transmembrane</keyword>
<dbReference type="AlphaFoldDB" id="A0A2A5RIN1"/>
<keyword evidence="3" id="KW-1185">Reference proteome</keyword>
<keyword evidence="1" id="KW-1133">Transmembrane helix</keyword>
<feature type="transmembrane region" description="Helical" evidence="1">
    <location>
        <begin position="601"/>
        <end position="628"/>
    </location>
</feature>
<evidence type="ECO:0000313" key="2">
    <source>
        <dbReference type="EMBL" id="PCR98910.1"/>
    </source>
</evidence>
<organism evidence="2 3">
    <name type="scientific">Lactococcus fujiensis JCM 16395</name>
    <dbReference type="NCBI Taxonomy" id="1291764"/>
    <lineage>
        <taxon>Bacteria</taxon>
        <taxon>Bacillati</taxon>
        <taxon>Bacillota</taxon>
        <taxon>Bacilli</taxon>
        <taxon>Lactobacillales</taxon>
        <taxon>Streptococcaceae</taxon>
        <taxon>Lactococcus</taxon>
    </lineage>
</organism>
<dbReference type="STRING" id="1291764.GCA_001311235_01521"/>
<dbReference type="Proteomes" id="UP000218181">
    <property type="component" value="Unassembled WGS sequence"/>
</dbReference>
<feature type="transmembrane region" description="Helical" evidence="1">
    <location>
        <begin position="339"/>
        <end position="360"/>
    </location>
</feature>
<feature type="transmembrane region" description="Helical" evidence="1">
    <location>
        <begin position="372"/>
        <end position="397"/>
    </location>
</feature>
<proteinExistence type="predicted"/>
<evidence type="ECO:0000256" key="1">
    <source>
        <dbReference type="SAM" id="Phobius"/>
    </source>
</evidence>
<comment type="caution">
    <text evidence="2">The sequence shown here is derived from an EMBL/GenBank/DDBJ whole genome shotgun (WGS) entry which is preliminary data.</text>
</comment>
<sequence length="976" mass="101223">MATELGQAYVQIMPSAKGISGSIQSQLDPEASKAGESAGSKIGGKLKIALLAAATAVGVAAGKLISSSLSEGANLQQSLGGIETLFKGSADQVKKYADIAYKTAGLSANAYMENVTSFSASMIKSLGGDTKKAATLSNQAIIDMSDNANKMGTNVQDIQNAYQGFAKQNYTMLDNLKLGYGGTKEEMQKLLKDATKLTGQKYDISNFADITEAIHAIQTQLDITGTTSKEAASTFSGSLASMKAAFSNVLGKMALGQDIKPSLNALTETTAIFIVKNFIPMVANILKALPGAIVTFVKATIPYVKTAFNDLITSISQTFPIVGKMFDFIRNNAQVFKTLAAVIGGAIAGFAAFKGVATIFNVVKTAIVGLKIALLTNPFGLILAAVGALASGLIYLYKTNENVRNSIDNIIGKAKTLISNFVKSDSVTKLFSDGLQIIASIGDKVASIIGSIGKKASSSAGSVDWFGIAFTAIKTAALSLLGPIGLAIKAFDFIAKAVGGGDIQKGMSQMLNSFGTLAKGIKKNAPAMGNSFGSAIEGILTAISAALPSIVTGGIKIIAGFISGIAKGLPNLAVAAFQLITAFTASLLLLVPSIVLSATSIIVAFLGAITSTIPQIVAAAGGLVNALLQGITQQIPNLVASTAGLISTLLTSLNSHLPEILQAGINLLITFLQGIAQNIYKIVNTAVNLMIQFANALVSRMPDITNTAATLIASFINGIANNLGSIISAAVNLIVKFLSGIANKIPSIINAAMGLVDAMVKGVVQAQGRLLDAAINLINGFAKNIRSRQEDIRKAAVNILDAIIGVFVPNSLTKAGSAIIDGFLNGLKSTWESGKKFVSGIADWIKEHKGPISYDRKLLIPAGQAIMSGFNDSLKSNFENVKSTVSGMAGEIQSIVTKGIGTDLLSSSPLDATIGMNSSIANAQRAAGSISFASSEGANNSPVITAPMNVYVQENPSVREIARQQMLQLQRLGYEF</sequence>
<protein>
    <submittedName>
        <fullName evidence="2">Uncharacterized protein</fullName>
    </submittedName>
</protein>
<dbReference type="RefSeq" id="WP_245811665.1">
    <property type="nucleotide sequence ID" value="NZ_JXJU01000017.1"/>
</dbReference>